<dbReference type="AlphaFoldDB" id="A0A0J7K581"/>
<evidence type="ECO:0000313" key="3">
    <source>
        <dbReference type="Proteomes" id="UP000036403"/>
    </source>
</evidence>
<proteinExistence type="predicted"/>
<feature type="non-terminal residue" evidence="2">
    <location>
        <position position="228"/>
    </location>
</feature>
<sequence>MEEYCIVEFEDGLQMIPSSWLTESKTAARWPQFTSHSRFMKAVQKRIPCDNSWLLYDVKRILATAKTYEKGLVKLKRAEFVSDINSESDDYEDLKKSRKDRAKRIRSSSDDSATDNEGVQLPSFPMIPQPKTYSKKINKYNDRQKQQLTENISTNLHKEKDLEISSMLHKKKDLEKSSMNSDSSNKMKEIYRDSVANNNKEITDKNENILSNGKSFDKFFKNGNDASS</sequence>
<dbReference type="Proteomes" id="UP000036403">
    <property type="component" value="Unassembled WGS sequence"/>
</dbReference>
<dbReference type="OrthoDB" id="7554123at2759"/>
<keyword evidence="3" id="KW-1185">Reference proteome</keyword>
<organism evidence="2 3">
    <name type="scientific">Lasius niger</name>
    <name type="common">Black garden ant</name>
    <dbReference type="NCBI Taxonomy" id="67767"/>
    <lineage>
        <taxon>Eukaryota</taxon>
        <taxon>Metazoa</taxon>
        <taxon>Ecdysozoa</taxon>
        <taxon>Arthropoda</taxon>
        <taxon>Hexapoda</taxon>
        <taxon>Insecta</taxon>
        <taxon>Pterygota</taxon>
        <taxon>Neoptera</taxon>
        <taxon>Endopterygota</taxon>
        <taxon>Hymenoptera</taxon>
        <taxon>Apocrita</taxon>
        <taxon>Aculeata</taxon>
        <taxon>Formicoidea</taxon>
        <taxon>Formicidae</taxon>
        <taxon>Formicinae</taxon>
        <taxon>Lasius</taxon>
        <taxon>Lasius</taxon>
    </lineage>
</organism>
<name>A0A0J7K581_LASNI</name>
<comment type="caution">
    <text evidence="2">The sequence shown here is derived from an EMBL/GenBank/DDBJ whole genome shotgun (WGS) entry which is preliminary data.</text>
</comment>
<accession>A0A0J7K581</accession>
<dbReference type="EMBL" id="LBMM01014064">
    <property type="protein sequence ID" value="KMQ85351.1"/>
    <property type="molecule type" value="Genomic_DNA"/>
</dbReference>
<reference evidence="2 3" key="1">
    <citation type="submission" date="2015-04" db="EMBL/GenBank/DDBJ databases">
        <title>Lasius niger genome sequencing.</title>
        <authorList>
            <person name="Konorov E.A."/>
            <person name="Nikitin M.A."/>
            <person name="Kirill M.V."/>
            <person name="Chang P."/>
        </authorList>
    </citation>
    <scope>NUCLEOTIDE SEQUENCE [LARGE SCALE GENOMIC DNA]</scope>
    <source>
        <tissue evidence="2">Whole</tissue>
    </source>
</reference>
<feature type="region of interest" description="Disordered" evidence="1">
    <location>
        <begin position="161"/>
        <end position="188"/>
    </location>
</feature>
<protein>
    <submittedName>
        <fullName evidence="2">Uncharacterized protein</fullName>
    </submittedName>
</protein>
<evidence type="ECO:0000313" key="2">
    <source>
        <dbReference type="EMBL" id="KMQ85351.1"/>
    </source>
</evidence>
<dbReference type="PaxDb" id="67767-A0A0J7K581"/>
<evidence type="ECO:0000256" key="1">
    <source>
        <dbReference type="SAM" id="MobiDB-lite"/>
    </source>
</evidence>
<feature type="region of interest" description="Disordered" evidence="1">
    <location>
        <begin position="91"/>
        <end position="132"/>
    </location>
</feature>
<feature type="compositionally biased region" description="Basic residues" evidence="1">
    <location>
        <begin position="96"/>
        <end position="106"/>
    </location>
</feature>
<gene>
    <name evidence="2" type="ORF">RF55_16166</name>
</gene>